<accession>A0AAJ0GMC0</accession>
<organism evidence="1 2">
    <name type="scientific">Chaetomium strumarium</name>
    <dbReference type="NCBI Taxonomy" id="1170767"/>
    <lineage>
        <taxon>Eukaryota</taxon>
        <taxon>Fungi</taxon>
        <taxon>Dikarya</taxon>
        <taxon>Ascomycota</taxon>
        <taxon>Pezizomycotina</taxon>
        <taxon>Sordariomycetes</taxon>
        <taxon>Sordariomycetidae</taxon>
        <taxon>Sordariales</taxon>
        <taxon>Chaetomiaceae</taxon>
        <taxon>Chaetomium</taxon>
    </lineage>
</organism>
<dbReference type="Proteomes" id="UP001273166">
    <property type="component" value="Unassembled WGS sequence"/>
</dbReference>
<dbReference type="EMBL" id="JAUDZG010000007">
    <property type="protein sequence ID" value="KAK3302577.1"/>
    <property type="molecule type" value="Genomic_DNA"/>
</dbReference>
<dbReference type="AlphaFoldDB" id="A0AAJ0GMC0"/>
<name>A0AAJ0GMC0_9PEZI</name>
<keyword evidence="2" id="KW-1185">Reference proteome</keyword>
<reference evidence="1" key="2">
    <citation type="submission" date="2023-06" db="EMBL/GenBank/DDBJ databases">
        <authorList>
            <consortium name="Lawrence Berkeley National Laboratory"/>
            <person name="Mondo S.J."/>
            <person name="Hensen N."/>
            <person name="Bonometti L."/>
            <person name="Westerberg I."/>
            <person name="Brannstrom I.O."/>
            <person name="Guillou S."/>
            <person name="Cros-Aarteil S."/>
            <person name="Calhoun S."/>
            <person name="Haridas S."/>
            <person name="Kuo A."/>
            <person name="Pangilinan J."/>
            <person name="Riley R."/>
            <person name="Labutti K."/>
            <person name="Andreopoulos B."/>
            <person name="Lipzen A."/>
            <person name="Chen C."/>
            <person name="Yanf M."/>
            <person name="Daum C."/>
            <person name="Ng V."/>
            <person name="Clum A."/>
            <person name="Steindorff A."/>
            <person name="Ohm R."/>
            <person name="Martin F."/>
            <person name="Silar P."/>
            <person name="Natvig D."/>
            <person name="Lalanne C."/>
            <person name="Gautier V."/>
            <person name="Ament-Velasquez S.L."/>
            <person name="Kruys A."/>
            <person name="Hutchinson M.I."/>
            <person name="Powell A.J."/>
            <person name="Barry K."/>
            <person name="Miller A.N."/>
            <person name="Grigoriev I.V."/>
            <person name="Debuchy R."/>
            <person name="Gladieux P."/>
            <person name="Thoren M.H."/>
            <person name="Johannesson H."/>
        </authorList>
    </citation>
    <scope>NUCLEOTIDE SEQUENCE</scope>
    <source>
        <strain evidence="1">CBS 333.67</strain>
    </source>
</reference>
<proteinExistence type="predicted"/>
<dbReference type="RefSeq" id="XP_062718357.1">
    <property type="nucleotide sequence ID" value="XM_062867236.1"/>
</dbReference>
<evidence type="ECO:0000313" key="1">
    <source>
        <dbReference type="EMBL" id="KAK3302577.1"/>
    </source>
</evidence>
<protein>
    <submittedName>
        <fullName evidence="1">Uncharacterized protein</fullName>
    </submittedName>
</protein>
<comment type="caution">
    <text evidence="1">The sequence shown here is derived from an EMBL/GenBank/DDBJ whole genome shotgun (WGS) entry which is preliminary data.</text>
</comment>
<gene>
    <name evidence="1" type="ORF">B0T15DRAFT_497037</name>
</gene>
<evidence type="ECO:0000313" key="2">
    <source>
        <dbReference type="Proteomes" id="UP001273166"/>
    </source>
</evidence>
<dbReference type="GeneID" id="87886065"/>
<sequence>MPPGLSATDLIAEDFQPSYGGPDAITKFSPGDNQVVAQLKHLHGVLGHRWWFLSETVQSMITDGRSLSERNLRSISRDGPSSGYPMGKGKAVRTSSWPPEAYWQHALESMGVNERLCDAMMHSEYTDLRRTRSASYWVLDTVGIAWEFHEGLDKRIRKKRDERVTTVDVPLKVKVKGSTKERTQMAEMAKGHTGCYWTCICSKTADSNLPVKGTLVNWGTEAPHPRDVLEYYKNAKFPLPDPSSEPSEVYLLAIHRKWMPLTTPP</sequence>
<reference evidence="1" key="1">
    <citation type="journal article" date="2023" name="Mol. Phylogenet. Evol.">
        <title>Genome-scale phylogeny and comparative genomics of the fungal order Sordariales.</title>
        <authorList>
            <person name="Hensen N."/>
            <person name="Bonometti L."/>
            <person name="Westerberg I."/>
            <person name="Brannstrom I.O."/>
            <person name="Guillou S."/>
            <person name="Cros-Aarteil S."/>
            <person name="Calhoun S."/>
            <person name="Haridas S."/>
            <person name="Kuo A."/>
            <person name="Mondo S."/>
            <person name="Pangilinan J."/>
            <person name="Riley R."/>
            <person name="LaButti K."/>
            <person name="Andreopoulos B."/>
            <person name="Lipzen A."/>
            <person name="Chen C."/>
            <person name="Yan M."/>
            <person name="Daum C."/>
            <person name="Ng V."/>
            <person name="Clum A."/>
            <person name="Steindorff A."/>
            <person name="Ohm R.A."/>
            <person name="Martin F."/>
            <person name="Silar P."/>
            <person name="Natvig D.O."/>
            <person name="Lalanne C."/>
            <person name="Gautier V."/>
            <person name="Ament-Velasquez S.L."/>
            <person name="Kruys A."/>
            <person name="Hutchinson M.I."/>
            <person name="Powell A.J."/>
            <person name="Barry K."/>
            <person name="Miller A.N."/>
            <person name="Grigoriev I.V."/>
            <person name="Debuchy R."/>
            <person name="Gladieux P."/>
            <person name="Hiltunen Thoren M."/>
            <person name="Johannesson H."/>
        </authorList>
    </citation>
    <scope>NUCLEOTIDE SEQUENCE</scope>
    <source>
        <strain evidence="1">CBS 333.67</strain>
    </source>
</reference>